<accession>A0A812TSW0</accession>
<keyword evidence="2" id="KW-0472">Membrane</keyword>
<name>A0A812TSW0_9DINO</name>
<evidence type="ECO:0000256" key="1">
    <source>
        <dbReference type="SAM" id="MobiDB-lite"/>
    </source>
</evidence>
<organism evidence="4 5">
    <name type="scientific">Symbiodinium natans</name>
    <dbReference type="NCBI Taxonomy" id="878477"/>
    <lineage>
        <taxon>Eukaryota</taxon>
        <taxon>Sar</taxon>
        <taxon>Alveolata</taxon>
        <taxon>Dinophyceae</taxon>
        <taxon>Suessiales</taxon>
        <taxon>Symbiodiniaceae</taxon>
        <taxon>Symbiodinium</taxon>
    </lineage>
</organism>
<dbReference type="AlphaFoldDB" id="A0A812TSW0"/>
<dbReference type="OrthoDB" id="412545at2759"/>
<gene>
    <name evidence="4" type="ORF">SNAT2548_LOCUS30712</name>
</gene>
<feature type="chain" id="PRO_5032457252" evidence="3">
    <location>
        <begin position="24"/>
        <end position="106"/>
    </location>
</feature>
<feature type="compositionally biased region" description="Basic and acidic residues" evidence="1">
    <location>
        <begin position="42"/>
        <end position="52"/>
    </location>
</feature>
<evidence type="ECO:0000313" key="5">
    <source>
        <dbReference type="Proteomes" id="UP000604046"/>
    </source>
</evidence>
<keyword evidence="2" id="KW-1133">Transmembrane helix</keyword>
<comment type="caution">
    <text evidence="4">The sequence shown here is derived from an EMBL/GenBank/DDBJ whole genome shotgun (WGS) entry which is preliminary data.</text>
</comment>
<keyword evidence="5" id="KW-1185">Reference proteome</keyword>
<sequence>MVRRCKACAFLLLAAALSASTWPSFTGGQPRMRRPRLARPASPERPELDDPRQAQAAGELPDWLMEATGGVPKEEEPRGGVDFSWDYRVVSAVIFALGLLYVGIQG</sequence>
<feature type="transmembrane region" description="Helical" evidence="2">
    <location>
        <begin position="87"/>
        <end position="104"/>
    </location>
</feature>
<dbReference type="Proteomes" id="UP000604046">
    <property type="component" value="Unassembled WGS sequence"/>
</dbReference>
<proteinExistence type="predicted"/>
<reference evidence="4" key="1">
    <citation type="submission" date="2021-02" db="EMBL/GenBank/DDBJ databases">
        <authorList>
            <person name="Dougan E. K."/>
            <person name="Rhodes N."/>
            <person name="Thang M."/>
            <person name="Chan C."/>
        </authorList>
    </citation>
    <scope>NUCLEOTIDE SEQUENCE</scope>
</reference>
<feature type="region of interest" description="Disordered" evidence="1">
    <location>
        <begin position="22"/>
        <end position="78"/>
    </location>
</feature>
<evidence type="ECO:0000256" key="2">
    <source>
        <dbReference type="SAM" id="Phobius"/>
    </source>
</evidence>
<evidence type="ECO:0000313" key="4">
    <source>
        <dbReference type="EMBL" id="CAE7547254.1"/>
    </source>
</evidence>
<keyword evidence="2" id="KW-0812">Transmembrane</keyword>
<feature type="signal peptide" evidence="3">
    <location>
        <begin position="1"/>
        <end position="23"/>
    </location>
</feature>
<dbReference type="EMBL" id="CAJNDS010002620">
    <property type="protein sequence ID" value="CAE7547254.1"/>
    <property type="molecule type" value="Genomic_DNA"/>
</dbReference>
<evidence type="ECO:0000256" key="3">
    <source>
        <dbReference type="SAM" id="SignalP"/>
    </source>
</evidence>
<keyword evidence="3" id="KW-0732">Signal</keyword>
<protein>
    <submittedName>
        <fullName evidence="4">Uncharacterized protein</fullName>
    </submittedName>
</protein>